<protein>
    <recommendedName>
        <fullName evidence="3">Lipoprotein</fullName>
    </recommendedName>
</protein>
<gene>
    <name evidence="1" type="ORF">FGK63_01955</name>
</gene>
<keyword evidence="2" id="KW-1185">Reference proteome</keyword>
<evidence type="ECO:0000313" key="1">
    <source>
        <dbReference type="EMBL" id="TMV09858.1"/>
    </source>
</evidence>
<organism evidence="1 2">
    <name type="scientific">Ruegeria sediminis</name>
    <dbReference type="NCBI Taxonomy" id="2583820"/>
    <lineage>
        <taxon>Bacteria</taxon>
        <taxon>Pseudomonadati</taxon>
        <taxon>Pseudomonadota</taxon>
        <taxon>Alphaproteobacteria</taxon>
        <taxon>Rhodobacterales</taxon>
        <taxon>Roseobacteraceae</taxon>
        <taxon>Ruegeria</taxon>
    </lineage>
</organism>
<proteinExistence type="predicted"/>
<name>A0ABY2X3C9_9RHOB</name>
<evidence type="ECO:0008006" key="3">
    <source>
        <dbReference type="Google" id="ProtNLM"/>
    </source>
</evidence>
<dbReference type="EMBL" id="VCPD01000001">
    <property type="protein sequence ID" value="TMV09858.1"/>
    <property type="molecule type" value="Genomic_DNA"/>
</dbReference>
<reference evidence="1 2" key="1">
    <citation type="submission" date="2019-05" db="EMBL/GenBank/DDBJ databases">
        <title>Ruegeria sp. nov., isolated from tidal flat.</title>
        <authorList>
            <person name="Kim W."/>
        </authorList>
    </citation>
    <scope>NUCLEOTIDE SEQUENCE [LARGE SCALE GENOMIC DNA]</scope>
    <source>
        <strain evidence="1 2">CAU 1488</strain>
    </source>
</reference>
<dbReference type="Proteomes" id="UP001193035">
    <property type="component" value="Unassembled WGS sequence"/>
</dbReference>
<accession>A0ABY2X3C9</accession>
<dbReference type="RefSeq" id="WP_138839917.1">
    <property type="nucleotide sequence ID" value="NZ_VCPD01000001.1"/>
</dbReference>
<evidence type="ECO:0000313" key="2">
    <source>
        <dbReference type="Proteomes" id="UP001193035"/>
    </source>
</evidence>
<comment type="caution">
    <text evidence="1">The sequence shown here is derived from an EMBL/GenBank/DDBJ whole genome shotgun (WGS) entry which is preliminary data.</text>
</comment>
<sequence>MFDLAWSEVVPKSRYLVVMSVCLLGACQDPQQVASSAFDKSFFVGESYQAVYARTLQTMRLCLKPGTTYLAASGAGVTLDAQLYPDLGYAEIINGLSGVSPVTLGVTRIENSDGKTKVSIKAPYGIQSARDGYRSWLEYWSRGGTSCKSAEFQVAPTIQ</sequence>